<keyword evidence="7 10" id="KW-1133">Transmembrane helix</keyword>
<evidence type="ECO:0000256" key="9">
    <source>
        <dbReference type="SAM" id="MobiDB-lite"/>
    </source>
</evidence>
<protein>
    <recommendedName>
        <fullName evidence="13">OPT family small oligopeptide transporter</fullName>
    </recommendedName>
</protein>
<comment type="caution">
    <text evidence="11">The sequence shown here is derived from an EMBL/GenBank/DDBJ whole genome shotgun (WGS) entry which is preliminary data.</text>
</comment>
<dbReference type="GO" id="GO:0035673">
    <property type="term" value="F:oligopeptide transmembrane transporter activity"/>
    <property type="evidence" value="ECO:0007669"/>
    <property type="project" value="InterPro"/>
</dbReference>
<name>A0A261Y921_9FUNG</name>
<evidence type="ECO:0000313" key="12">
    <source>
        <dbReference type="Proteomes" id="UP000242875"/>
    </source>
</evidence>
<keyword evidence="4 10" id="KW-0812">Transmembrane</keyword>
<evidence type="ECO:0000256" key="1">
    <source>
        <dbReference type="ARBA" id="ARBA00004141"/>
    </source>
</evidence>
<dbReference type="NCBIfam" id="TIGR00727">
    <property type="entry name" value="ISP4_OPT"/>
    <property type="match status" value="1"/>
</dbReference>
<dbReference type="InterPro" id="IPR004648">
    <property type="entry name" value="Oligpept_transpt"/>
</dbReference>
<feature type="transmembrane region" description="Helical" evidence="10">
    <location>
        <begin position="562"/>
        <end position="584"/>
    </location>
</feature>
<keyword evidence="5" id="KW-0571">Peptide transport</keyword>
<gene>
    <name evidence="11" type="ORF">BZG36_00095</name>
</gene>
<dbReference type="PANTHER" id="PTHR22601">
    <property type="entry name" value="ISP4 LIKE PROTEIN"/>
    <property type="match status" value="1"/>
</dbReference>
<dbReference type="EMBL" id="MVBO01000001">
    <property type="protein sequence ID" value="OZJ07038.1"/>
    <property type="molecule type" value="Genomic_DNA"/>
</dbReference>
<feature type="transmembrane region" description="Helical" evidence="10">
    <location>
        <begin position="451"/>
        <end position="472"/>
    </location>
</feature>
<feature type="transmembrane region" description="Helical" evidence="10">
    <location>
        <begin position="596"/>
        <end position="617"/>
    </location>
</feature>
<comment type="similarity">
    <text evidence="2">Belongs to the oligopeptide OPT transporter family.</text>
</comment>
<dbReference type="AlphaFoldDB" id="A0A261Y921"/>
<feature type="transmembrane region" description="Helical" evidence="10">
    <location>
        <begin position="629"/>
        <end position="647"/>
    </location>
</feature>
<accession>A0A261Y921</accession>
<feature type="transmembrane region" description="Helical" evidence="10">
    <location>
        <begin position="289"/>
        <end position="310"/>
    </location>
</feature>
<reference evidence="11 12" key="1">
    <citation type="journal article" date="2017" name="Mycologia">
        <title>Bifiguratus adelaidae, gen. et sp. nov., a new member of Mucoromycotina in endophytic and soil-dwelling habitats.</title>
        <authorList>
            <person name="Torres-Cruz T.J."/>
            <person name="Billingsley Tobias T.L."/>
            <person name="Almatruk M."/>
            <person name="Hesse C."/>
            <person name="Kuske C.R."/>
            <person name="Desiro A."/>
            <person name="Benucci G.M."/>
            <person name="Bonito G."/>
            <person name="Stajich J.E."/>
            <person name="Dunlap C."/>
            <person name="Arnold A.E."/>
            <person name="Porras-Alfaro A."/>
        </authorList>
    </citation>
    <scope>NUCLEOTIDE SEQUENCE [LARGE SCALE GENOMIC DNA]</scope>
    <source>
        <strain evidence="11 12">AZ0501</strain>
    </source>
</reference>
<comment type="subcellular location">
    <subcellularLocation>
        <location evidence="1">Membrane</location>
        <topology evidence="1">Multi-pass membrane protein</topology>
    </subcellularLocation>
</comment>
<feature type="transmembrane region" description="Helical" evidence="10">
    <location>
        <begin position="249"/>
        <end position="269"/>
    </location>
</feature>
<feature type="transmembrane region" description="Helical" evidence="10">
    <location>
        <begin position="713"/>
        <end position="732"/>
    </location>
</feature>
<keyword evidence="8 10" id="KW-0472">Membrane</keyword>
<dbReference type="Pfam" id="PF03169">
    <property type="entry name" value="OPT"/>
    <property type="match status" value="1"/>
</dbReference>
<feature type="transmembrane region" description="Helical" evidence="10">
    <location>
        <begin position="674"/>
        <end position="692"/>
    </location>
</feature>
<sequence length="765" mass="86859">MADYQNDQDLHYRGNATAEAVNDGVNENAPGAHANNEYVDEKYQYNDVKDVEGDEEQIEEDEEDSPIEEVRAVVSNKDDPTLPVMTFRFWLLGITFTGVFAFINQFFWFRSNPLTLTPLVCQIVTYPLGKALEKALPRSRFFNPGPFNMKEHVLIVAMVNSCYLTAYAIDIIVIQQIFYKQPLGFGGGILLVLTTQFIGYGMAGFARPYLVYPSAMVWPSDLVNIALFRSFHDQKFANAQDGVKGPTRYKFFVIAMTCQFVYYWLPGYFFSVLSTFSWMCWINPNNIVLAQMTGYFGLGMGIPTFDWNAITSWLFSPLVVPWWAIANIGVGFVLLAWVLVPILYYSNVWNAKEFPIISSGLFTTTGQRYPVLDVLTPDLILNETAYEEVGPLRITAFFAITYGVGFAGLAAVLVHTYLYHGKEIWAQWKASRHENEDIHRKLMREYPEVPTWWYAIIFVVAFSLSFVVVYVWPIHLPWWGLFLSIGLSAIFLIPIGIIQALTNQQPGLNVITEFIIGFAYPGHPIANVTFKTYGYISMTQALSFCQDLKLGHYAKVPPRSMFIAQCAGTFIACFVNLGTAQWLMSRDGVCTTDANYSCPSASVFYSASVIWGVIGPARQFGNGSPYQPVLWFFLIGAVLPIPFYFLSKRFPNSWVKYIHIPLIFNATGIMPPALPINFSMWIFVGFIFMYWMRKYRHAWWQKYNYILSASQDSGLAFGILITSICLFFAPWYPVWWGSDALNLVDHCDNAYVSYNAFYAAQAAGP</sequence>
<feature type="transmembrane region" description="Helical" evidence="10">
    <location>
        <begin position="478"/>
        <end position="498"/>
    </location>
</feature>
<evidence type="ECO:0000256" key="7">
    <source>
        <dbReference type="ARBA" id="ARBA00022989"/>
    </source>
</evidence>
<feature type="transmembrane region" description="Helical" evidence="10">
    <location>
        <begin position="185"/>
        <end position="203"/>
    </location>
</feature>
<evidence type="ECO:0000256" key="3">
    <source>
        <dbReference type="ARBA" id="ARBA00022448"/>
    </source>
</evidence>
<organism evidence="11 12">
    <name type="scientific">Bifiguratus adelaidae</name>
    <dbReference type="NCBI Taxonomy" id="1938954"/>
    <lineage>
        <taxon>Eukaryota</taxon>
        <taxon>Fungi</taxon>
        <taxon>Fungi incertae sedis</taxon>
        <taxon>Mucoromycota</taxon>
        <taxon>Mucoromycotina</taxon>
        <taxon>Endogonomycetes</taxon>
        <taxon>Endogonales</taxon>
        <taxon>Endogonales incertae sedis</taxon>
        <taxon>Bifiguratus</taxon>
    </lineage>
</organism>
<feature type="transmembrane region" description="Helical" evidence="10">
    <location>
        <begin position="322"/>
        <end position="345"/>
    </location>
</feature>
<feature type="transmembrane region" description="Helical" evidence="10">
    <location>
        <begin position="396"/>
        <end position="419"/>
    </location>
</feature>
<evidence type="ECO:0000313" key="11">
    <source>
        <dbReference type="EMBL" id="OZJ07038.1"/>
    </source>
</evidence>
<dbReference type="GO" id="GO:0015031">
    <property type="term" value="P:protein transport"/>
    <property type="evidence" value="ECO:0007669"/>
    <property type="project" value="UniProtKB-KW"/>
</dbReference>
<evidence type="ECO:0000256" key="5">
    <source>
        <dbReference type="ARBA" id="ARBA00022856"/>
    </source>
</evidence>
<feature type="transmembrane region" description="Helical" evidence="10">
    <location>
        <begin position="153"/>
        <end position="173"/>
    </location>
</feature>
<keyword evidence="6" id="KW-0653">Protein transport</keyword>
<evidence type="ECO:0000256" key="2">
    <source>
        <dbReference type="ARBA" id="ARBA00008807"/>
    </source>
</evidence>
<dbReference type="OrthoDB" id="9986677at2759"/>
<evidence type="ECO:0000256" key="4">
    <source>
        <dbReference type="ARBA" id="ARBA00022692"/>
    </source>
</evidence>
<evidence type="ECO:0000256" key="6">
    <source>
        <dbReference type="ARBA" id="ARBA00022927"/>
    </source>
</evidence>
<evidence type="ECO:0000256" key="10">
    <source>
        <dbReference type="SAM" id="Phobius"/>
    </source>
</evidence>
<evidence type="ECO:0000256" key="8">
    <source>
        <dbReference type="ARBA" id="ARBA00023136"/>
    </source>
</evidence>
<feature type="transmembrane region" description="Helical" evidence="10">
    <location>
        <begin position="89"/>
        <end position="109"/>
    </location>
</feature>
<dbReference type="InterPro" id="IPR004813">
    <property type="entry name" value="OPT"/>
</dbReference>
<dbReference type="Proteomes" id="UP000242875">
    <property type="component" value="Unassembled WGS sequence"/>
</dbReference>
<proteinExistence type="inferred from homology"/>
<keyword evidence="3" id="KW-0813">Transport</keyword>
<evidence type="ECO:0008006" key="13">
    <source>
        <dbReference type="Google" id="ProtNLM"/>
    </source>
</evidence>
<dbReference type="GO" id="GO:0016020">
    <property type="term" value="C:membrane"/>
    <property type="evidence" value="ECO:0007669"/>
    <property type="project" value="UniProtKB-SubCell"/>
</dbReference>
<feature type="region of interest" description="Disordered" evidence="9">
    <location>
        <begin position="1"/>
        <end position="40"/>
    </location>
</feature>
<keyword evidence="12" id="KW-1185">Reference proteome</keyword>
<dbReference type="NCBIfam" id="TIGR00728">
    <property type="entry name" value="OPT_sfam"/>
    <property type="match status" value="1"/>
</dbReference>